<dbReference type="EMBL" id="CAKKLH010000296">
    <property type="protein sequence ID" value="CAH0109862.1"/>
    <property type="molecule type" value="Genomic_DNA"/>
</dbReference>
<feature type="transmembrane region" description="Helical" evidence="1">
    <location>
        <begin position="62"/>
        <end position="81"/>
    </location>
</feature>
<evidence type="ECO:0000313" key="3">
    <source>
        <dbReference type="Proteomes" id="UP000789390"/>
    </source>
</evidence>
<accession>A0A8J2WKV7</accession>
<keyword evidence="3" id="KW-1185">Reference proteome</keyword>
<keyword evidence="1" id="KW-0472">Membrane</keyword>
<protein>
    <submittedName>
        <fullName evidence="2">Uncharacterized protein</fullName>
    </submittedName>
</protein>
<name>A0A8J2WKV7_9CRUS</name>
<dbReference type="Proteomes" id="UP000789390">
    <property type="component" value="Unassembled WGS sequence"/>
</dbReference>
<evidence type="ECO:0000256" key="1">
    <source>
        <dbReference type="SAM" id="Phobius"/>
    </source>
</evidence>
<proteinExistence type="predicted"/>
<dbReference type="AlphaFoldDB" id="A0A8J2WKV7"/>
<dbReference type="OrthoDB" id="6351906at2759"/>
<gene>
    <name evidence="2" type="ORF">DGAL_LOCUS13351</name>
</gene>
<organism evidence="2 3">
    <name type="scientific">Daphnia galeata</name>
    <dbReference type="NCBI Taxonomy" id="27404"/>
    <lineage>
        <taxon>Eukaryota</taxon>
        <taxon>Metazoa</taxon>
        <taxon>Ecdysozoa</taxon>
        <taxon>Arthropoda</taxon>
        <taxon>Crustacea</taxon>
        <taxon>Branchiopoda</taxon>
        <taxon>Diplostraca</taxon>
        <taxon>Cladocera</taxon>
        <taxon>Anomopoda</taxon>
        <taxon>Daphniidae</taxon>
        <taxon>Daphnia</taxon>
    </lineage>
</organism>
<reference evidence="2" key="1">
    <citation type="submission" date="2021-11" db="EMBL/GenBank/DDBJ databases">
        <authorList>
            <person name="Schell T."/>
        </authorList>
    </citation>
    <scope>NUCLEOTIDE SEQUENCE</scope>
    <source>
        <strain evidence="2">M5</strain>
    </source>
</reference>
<comment type="caution">
    <text evidence="2">The sequence shown here is derived from an EMBL/GenBank/DDBJ whole genome shotgun (WGS) entry which is preliminary data.</text>
</comment>
<evidence type="ECO:0000313" key="2">
    <source>
        <dbReference type="EMBL" id="CAH0109862.1"/>
    </source>
</evidence>
<keyword evidence="1" id="KW-0812">Transmembrane</keyword>
<keyword evidence="1" id="KW-1133">Transmembrane helix</keyword>
<sequence length="388" mass="44032">MEIMSSSSSNLPNCWATSGQFCYFMCLFQQPSSFPLSWATSGRVFAGLVTDCNELQRKMKRLSLMIVFTILGTAFAIFPPIPEHLDEIAHTEDDIEVSSTTETTIRVSDEQPIETGDLIANSELVDVTETRQSRSPLISVYLRKTKQNQRLPTTNNSNTNKSEVAEEILITPIVGEKTEVPSILGSRDEMYRPNFAFIKRPQYYGPLISEMEENLIKTEEDNKFFNLAAILNPPRKPYLALPVGMRPNARPQQNYANYMGLRPFRYPSEYGIQGGYIPQRFTGYAPQTGYEARPDYGYRLGNGPYDLGENPDEEEDNKFFNLSELLSPPRKPYVPGSIRPYSSSRPNYANFLGPNYGRPSYGQSTDQYGSRPYPYYSGYNNFNGYSDI</sequence>